<dbReference type="GO" id="GO:0003954">
    <property type="term" value="F:NADH dehydrogenase activity"/>
    <property type="evidence" value="ECO:0007669"/>
    <property type="project" value="InterPro"/>
</dbReference>
<dbReference type="EC" id="1.16.1.-" evidence="8"/>
<keyword evidence="4 8" id="KW-0560">Oxidoreductase</keyword>
<evidence type="ECO:0000313" key="8">
    <source>
        <dbReference type="EMBL" id="KTD59833.1"/>
    </source>
</evidence>
<dbReference type="InterPro" id="IPR045024">
    <property type="entry name" value="NDH-2"/>
</dbReference>
<dbReference type="OrthoDB" id="9781621at2"/>
<keyword evidence="6" id="KW-1133">Transmembrane helix</keyword>
<feature type="transmembrane region" description="Helical" evidence="6">
    <location>
        <begin position="403"/>
        <end position="422"/>
    </location>
</feature>
<keyword evidence="6" id="KW-0812">Transmembrane</keyword>
<dbReference type="PANTHER" id="PTHR43706:SF9">
    <property type="entry name" value="TYPE II NADH:QUINONE OXIDOREDUCTASE"/>
    <property type="match status" value="1"/>
</dbReference>
<keyword evidence="5" id="KW-0520">NAD</keyword>
<gene>
    <name evidence="8" type="primary">ndh</name>
    <name evidence="8" type="ORF">Lsai_0477</name>
</gene>
<evidence type="ECO:0000256" key="3">
    <source>
        <dbReference type="ARBA" id="ARBA00022827"/>
    </source>
</evidence>
<comment type="similarity">
    <text evidence="1">Belongs to the NADH dehydrogenase family.</text>
</comment>
<feature type="domain" description="FAD/NAD(P)-binding" evidence="7">
    <location>
        <begin position="7"/>
        <end position="341"/>
    </location>
</feature>
<comment type="caution">
    <text evidence="8">The sequence shown here is derived from an EMBL/GenBank/DDBJ whole genome shotgun (WGS) entry which is preliminary data.</text>
</comment>
<evidence type="ECO:0000256" key="6">
    <source>
        <dbReference type="SAM" id="Phobius"/>
    </source>
</evidence>
<keyword evidence="6" id="KW-0472">Membrane</keyword>
<dbReference type="PRINTS" id="PR00368">
    <property type="entry name" value="FADPNR"/>
</dbReference>
<evidence type="ECO:0000256" key="5">
    <source>
        <dbReference type="ARBA" id="ARBA00023027"/>
    </source>
</evidence>
<dbReference type="InterPro" id="IPR023753">
    <property type="entry name" value="FAD/NAD-binding_dom"/>
</dbReference>
<dbReference type="AlphaFoldDB" id="A0A0W0YSG0"/>
<dbReference type="Gene3D" id="3.50.50.100">
    <property type="match status" value="1"/>
</dbReference>
<reference evidence="8 9" key="1">
    <citation type="submission" date="2015-11" db="EMBL/GenBank/DDBJ databases">
        <title>Genomic analysis of 38 Legionella species identifies large and diverse effector repertoires.</title>
        <authorList>
            <person name="Burstein D."/>
            <person name="Amaro F."/>
            <person name="Zusman T."/>
            <person name="Lifshitz Z."/>
            <person name="Cohen O."/>
            <person name="Gilbert J.A."/>
            <person name="Pupko T."/>
            <person name="Shuman H.A."/>
            <person name="Segal G."/>
        </authorList>
    </citation>
    <scope>NUCLEOTIDE SEQUENCE [LARGE SCALE GENOMIC DNA]</scope>
    <source>
        <strain evidence="8 9">Mt.St.Helens-4</strain>
    </source>
</reference>
<dbReference type="GO" id="GO:0008137">
    <property type="term" value="F:NADH dehydrogenase (ubiquinone) activity"/>
    <property type="evidence" value="ECO:0007669"/>
    <property type="project" value="TreeGrafter"/>
</dbReference>
<dbReference type="STRING" id="28087.Lsai_0477"/>
<dbReference type="RefSeq" id="WP_027270159.1">
    <property type="nucleotide sequence ID" value="NZ_CAAAJE010000003.1"/>
</dbReference>
<evidence type="ECO:0000256" key="4">
    <source>
        <dbReference type="ARBA" id="ARBA00023002"/>
    </source>
</evidence>
<keyword evidence="3" id="KW-0274">FAD</keyword>
<evidence type="ECO:0000259" key="7">
    <source>
        <dbReference type="Pfam" id="PF07992"/>
    </source>
</evidence>
<dbReference type="PANTHER" id="PTHR43706">
    <property type="entry name" value="NADH DEHYDROGENASE"/>
    <property type="match status" value="1"/>
</dbReference>
<keyword evidence="2" id="KW-0285">Flavoprotein</keyword>
<sequence length="440" mass="48442">MSQELHHIVVVGGGAGGVELVTRLGKDLGKKGLANITLVDKQEIHIWKPLLHEVAAGSLDSNMDQLNFYSHSVSHHYNYQPGAMIGLDRKEKIIHIAALVDEEQNIIVPERTLKYDTLVIAVGSQSNDFNTPGVKEHCLSIDNLDQANHFQKKYVDKLLSLQYAPEGEAPSDFNIIIIGGGATGIELGAELLHTLNQTEKYQFNHMVRKLAKITIIEGAPRILPVLPELLSASTTKKLRELGIEILTNEIVSQIDREGIHTKSGKTLPASICVWAAGVKAPEFLSTLDGLAVDNLNRIMINSKLQTTNDAHIFAIGDCAQVLDVATGKPVPPRAQAAHQQAQLLAKSLKNKLSNKELLDFKYEDRGSLIALSCYGAYGDISGMGKVRYFLGGKVAQLAYRSLYLMHLSVLYGIWCSFLLRIANRMLSRARPKLKLHISKH</sequence>
<dbReference type="Proteomes" id="UP000054621">
    <property type="component" value="Unassembled WGS sequence"/>
</dbReference>
<dbReference type="eggNOG" id="COG1252">
    <property type="taxonomic scope" value="Bacteria"/>
</dbReference>
<organism evidence="8 9">
    <name type="scientific">Legionella sainthelensi</name>
    <dbReference type="NCBI Taxonomy" id="28087"/>
    <lineage>
        <taxon>Bacteria</taxon>
        <taxon>Pseudomonadati</taxon>
        <taxon>Pseudomonadota</taxon>
        <taxon>Gammaproteobacteria</taxon>
        <taxon>Legionellales</taxon>
        <taxon>Legionellaceae</taxon>
        <taxon>Legionella</taxon>
    </lineage>
</organism>
<evidence type="ECO:0000313" key="9">
    <source>
        <dbReference type="Proteomes" id="UP000054621"/>
    </source>
</evidence>
<proteinExistence type="inferred from homology"/>
<accession>A0A0W0YSG0</accession>
<dbReference type="InterPro" id="IPR036188">
    <property type="entry name" value="FAD/NAD-bd_sf"/>
</dbReference>
<dbReference type="EMBL" id="LNYV01000004">
    <property type="protein sequence ID" value="KTD59833.1"/>
    <property type="molecule type" value="Genomic_DNA"/>
</dbReference>
<dbReference type="PATRIC" id="fig|28087.4.peg.502"/>
<dbReference type="PRINTS" id="PR00411">
    <property type="entry name" value="PNDRDTASEI"/>
</dbReference>
<evidence type="ECO:0000256" key="2">
    <source>
        <dbReference type="ARBA" id="ARBA00022630"/>
    </source>
</evidence>
<evidence type="ECO:0000256" key="1">
    <source>
        <dbReference type="ARBA" id="ARBA00005272"/>
    </source>
</evidence>
<dbReference type="SUPFAM" id="SSF51905">
    <property type="entry name" value="FAD/NAD(P)-binding domain"/>
    <property type="match status" value="1"/>
</dbReference>
<dbReference type="Pfam" id="PF07992">
    <property type="entry name" value="Pyr_redox_2"/>
    <property type="match status" value="1"/>
</dbReference>
<name>A0A0W0YSG0_9GAMM</name>
<protein>
    <submittedName>
        <fullName evidence="8">Respiratory NADH dehydrogenase 2/cupric reductase</fullName>
        <ecNumber evidence="8">1.16.1.-</ecNumber>
    </submittedName>
</protein>